<dbReference type="EMBL" id="ACCL02000016">
    <property type="protein sequence ID" value="EET59644.1"/>
    <property type="molecule type" value="Genomic_DNA"/>
</dbReference>
<reference evidence="1" key="1">
    <citation type="submission" date="2009-07" db="EMBL/GenBank/DDBJ databases">
        <authorList>
            <person name="Weinstock G."/>
            <person name="Sodergren E."/>
            <person name="Clifton S."/>
            <person name="Fulton L."/>
            <person name="Fulton B."/>
            <person name="Courtney L."/>
            <person name="Fronick C."/>
            <person name="Harrison M."/>
            <person name="Strong C."/>
            <person name="Farmer C."/>
            <person name="Delahaunty K."/>
            <person name="Markovic C."/>
            <person name="Hall O."/>
            <person name="Minx P."/>
            <person name="Tomlinson C."/>
            <person name="Mitreva M."/>
            <person name="Nelson J."/>
            <person name="Hou S."/>
            <person name="Wollam A."/>
            <person name="Pepin K.H."/>
            <person name="Johnson M."/>
            <person name="Bhonagiri V."/>
            <person name="Nash W.E."/>
            <person name="Warren W."/>
            <person name="Chinwalla A."/>
            <person name="Mardis E.R."/>
            <person name="Wilson R.K."/>
        </authorList>
    </citation>
    <scope>NUCLEOTIDE SEQUENCE [LARGE SCALE GENOMIC DNA]</scope>
    <source>
        <strain evidence="1">DSM 14469</strain>
    </source>
</reference>
<evidence type="ECO:0000313" key="1">
    <source>
        <dbReference type="EMBL" id="EET59644.1"/>
    </source>
</evidence>
<name>C6LHY9_9FIRM</name>
<proteinExistence type="predicted"/>
<gene>
    <name evidence="1" type="ORF">BRYFOR_08260</name>
</gene>
<dbReference type="Proteomes" id="UP000005561">
    <property type="component" value="Unassembled WGS sequence"/>
</dbReference>
<comment type="caution">
    <text evidence="1">The sequence shown here is derived from an EMBL/GenBank/DDBJ whole genome shotgun (WGS) entry which is preliminary data.</text>
</comment>
<keyword evidence="2" id="KW-1185">Reference proteome</keyword>
<accession>C6LHY9</accession>
<dbReference type="AlphaFoldDB" id="C6LHY9"/>
<organism evidence="1 2">
    <name type="scientific">Marvinbryantia formatexigens DSM 14469</name>
    <dbReference type="NCBI Taxonomy" id="478749"/>
    <lineage>
        <taxon>Bacteria</taxon>
        <taxon>Bacillati</taxon>
        <taxon>Bacillota</taxon>
        <taxon>Clostridia</taxon>
        <taxon>Lachnospirales</taxon>
        <taxon>Lachnospiraceae</taxon>
        <taxon>Marvinbryantia</taxon>
    </lineage>
</organism>
<evidence type="ECO:0000313" key="2">
    <source>
        <dbReference type="Proteomes" id="UP000005561"/>
    </source>
</evidence>
<sequence>MFCQNKIKIDFVAIKDGKKEYYQVTYLLAAEEVIKREFGR</sequence>
<protein>
    <submittedName>
        <fullName evidence="1">Uncharacterized protein</fullName>
    </submittedName>
</protein>
<dbReference type="RefSeq" id="WP_006863037.1">
    <property type="nucleotide sequence ID" value="NZ_ACCL02000016.1"/>
</dbReference>